<dbReference type="Proteomes" id="UP000290289">
    <property type="component" value="Chromosome 10"/>
</dbReference>
<dbReference type="CDD" id="cd23114">
    <property type="entry name" value="RING-H2_WAVH2"/>
    <property type="match status" value="1"/>
</dbReference>
<evidence type="ECO:0000313" key="6">
    <source>
        <dbReference type="EMBL" id="RXH86866.1"/>
    </source>
</evidence>
<feature type="domain" description="CNH" evidence="4">
    <location>
        <begin position="734"/>
        <end position="1070"/>
    </location>
</feature>
<dbReference type="Pfam" id="PF14624">
    <property type="entry name" value="Vwaint"/>
    <property type="match status" value="1"/>
</dbReference>
<comment type="caution">
    <text evidence="6">The sequence shown here is derived from an EMBL/GenBank/DDBJ whole genome shotgun (WGS) entry which is preliminary data.</text>
</comment>
<evidence type="ECO:0000259" key="4">
    <source>
        <dbReference type="PROSITE" id="PS50219"/>
    </source>
</evidence>
<dbReference type="InterPro" id="IPR013083">
    <property type="entry name" value="Znf_RING/FYVE/PHD"/>
</dbReference>
<dbReference type="SUPFAM" id="SSF57850">
    <property type="entry name" value="RING/U-box"/>
    <property type="match status" value="1"/>
</dbReference>
<dbReference type="GO" id="GO:0005737">
    <property type="term" value="C:cytoplasm"/>
    <property type="evidence" value="ECO:0007669"/>
    <property type="project" value="TreeGrafter"/>
</dbReference>
<organism evidence="6 7">
    <name type="scientific">Malus domestica</name>
    <name type="common">Apple</name>
    <name type="synonym">Pyrus malus</name>
    <dbReference type="NCBI Taxonomy" id="3750"/>
    <lineage>
        <taxon>Eukaryota</taxon>
        <taxon>Viridiplantae</taxon>
        <taxon>Streptophyta</taxon>
        <taxon>Embryophyta</taxon>
        <taxon>Tracheophyta</taxon>
        <taxon>Spermatophyta</taxon>
        <taxon>Magnoliopsida</taxon>
        <taxon>eudicotyledons</taxon>
        <taxon>Gunneridae</taxon>
        <taxon>Pentapetalae</taxon>
        <taxon>rosids</taxon>
        <taxon>fabids</taxon>
        <taxon>Rosales</taxon>
        <taxon>Rosaceae</taxon>
        <taxon>Amygdaloideae</taxon>
        <taxon>Maleae</taxon>
        <taxon>Malus</taxon>
    </lineage>
</organism>
<dbReference type="CDD" id="cd01466">
    <property type="entry name" value="vWA_C3HC4_type"/>
    <property type="match status" value="1"/>
</dbReference>
<feature type="compositionally biased region" description="Low complexity" evidence="2">
    <location>
        <begin position="21"/>
        <end position="32"/>
    </location>
</feature>
<feature type="compositionally biased region" description="Low complexity" evidence="2">
    <location>
        <begin position="42"/>
        <end position="66"/>
    </location>
</feature>
<feature type="domain" description="VWFA" evidence="5">
    <location>
        <begin position="239"/>
        <end position="429"/>
    </location>
</feature>
<dbReference type="InterPro" id="IPR032914">
    <property type="entry name" value="Vam6/VPS39/TRAP1"/>
</dbReference>
<dbReference type="PROSITE" id="PS50089">
    <property type="entry name" value="ZF_RING_2"/>
    <property type="match status" value="1"/>
</dbReference>
<dbReference type="InterPro" id="IPR032838">
    <property type="entry name" value="Vwaint_dom"/>
</dbReference>
<dbReference type="InterPro" id="IPR019452">
    <property type="entry name" value="VPS39/TGF_beta_rcpt-assoc_1"/>
</dbReference>
<dbReference type="SMART" id="SM00327">
    <property type="entry name" value="VWA"/>
    <property type="match status" value="1"/>
</dbReference>
<keyword evidence="1" id="KW-0862">Zinc</keyword>
<keyword evidence="7" id="KW-1185">Reference proteome</keyword>
<evidence type="ECO:0000259" key="3">
    <source>
        <dbReference type="PROSITE" id="PS50089"/>
    </source>
</evidence>
<dbReference type="InterPro" id="IPR001841">
    <property type="entry name" value="Znf_RING"/>
</dbReference>
<dbReference type="Pfam" id="PF10366">
    <property type="entry name" value="Vps39_1"/>
    <property type="match status" value="1"/>
</dbReference>
<feature type="region of interest" description="Disordered" evidence="2">
    <location>
        <begin position="17"/>
        <end position="66"/>
    </location>
</feature>
<accession>A0A498IUC3</accession>
<dbReference type="InterPro" id="IPR002035">
    <property type="entry name" value="VWF_A"/>
</dbReference>
<proteinExistence type="predicted"/>
<reference evidence="6 7" key="1">
    <citation type="submission" date="2018-10" db="EMBL/GenBank/DDBJ databases">
        <title>A high-quality apple genome assembly.</title>
        <authorList>
            <person name="Hu J."/>
        </authorList>
    </citation>
    <scope>NUCLEOTIDE SEQUENCE [LARGE SCALE GENOMIC DNA]</scope>
    <source>
        <strain evidence="7">cv. HFTH1</strain>
        <tissue evidence="6">Young leaf</tissue>
    </source>
</reference>
<dbReference type="SMART" id="SM00184">
    <property type="entry name" value="RING"/>
    <property type="match status" value="1"/>
</dbReference>
<dbReference type="SUPFAM" id="SSF53300">
    <property type="entry name" value="vWA-like"/>
    <property type="match status" value="1"/>
</dbReference>
<dbReference type="InterPro" id="IPR036465">
    <property type="entry name" value="vWFA_dom_sf"/>
</dbReference>
<dbReference type="GO" id="GO:0008270">
    <property type="term" value="F:zinc ion binding"/>
    <property type="evidence" value="ECO:0007669"/>
    <property type="project" value="UniProtKB-KW"/>
</dbReference>
<keyword evidence="1" id="KW-0863">Zinc-finger</keyword>
<gene>
    <name evidence="6" type="ORF">DVH24_022139</name>
</gene>
<dbReference type="Gene3D" id="3.40.50.410">
    <property type="entry name" value="von Willebrand factor, type A domain"/>
    <property type="match status" value="1"/>
</dbReference>
<dbReference type="PROSITE" id="PS50234">
    <property type="entry name" value="VWFA"/>
    <property type="match status" value="1"/>
</dbReference>
<dbReference type="PANTHER" id="PTHR12894:SF43">
    <property type="entry name" value="VACUOLAR SORTING PROTEIN 3"/>
    <property type="match status" value="1"/>
</dbReference>
<dbReference type="EMBL" id="RDQH01000336">
    <property type="protein sequence ID" value="RXH86866.1"/>
    <property type="molecule type" value="Genomic_DNA"/>
</dbReference>
<dbReference type="Pfam" id="PF17123">
    <property type="entry name" value="zf-RING_11"/>
    <property type="match status" value="1"/>
</dbReference>
<dbReference type="PROSITE" id="PS50219">
    <property type="entry name" value="CNH"/>
    <property type="match status" value="1"/>
</dbReference>
<name>A0A498IUC3_MALDO</name>
<feature type="region of interest" description="Disordered" evidence="2">
    <location>
        <begin position="1719"/>
        <end position="1739"/>
    </location>
</feature>
<dbReference type="STRING" id="3750.A0A498IUC3"/>
<evidence type="ECO:0000256" key="2">
    <source>
        <dbReference type="SAM" id="MobiDB-lite"/>
    </source>
</evidence>
<dbReference type="GO" id="GO:0016020">
    <property type="term" value="C:membrane"/>
    <property type="evidence" value="ECO:0007669"/>
    <property type="project" value="TreeGrafter"/>
</dbReference>
<dbReference type="GO" id="GO:0034058">
    <property type="term" value="P:endosomal vesicle fusion"/>
    <property type="evidence" value="ECO:0007669"/>
    <property type="project" value="TreeGrafter"/>
</dbReference>
<dbReference type="InterPro" id="IPR019453">
    <property type="entry name" value="VPS39/TGFA1_Znf"/>
</dbReference>
<dbReference type="InterPro" id="IPR001180">
    <property type="entry name" value="CNH_dom"/>
</dbReference>
<evidence type="ECO:0008006" key="8">
    <source>
        <dbReference type="Google" id="ProtNLM"/>
    </source>
</evidence>
<protein>
    <recommendedName>
        <fullName evidence="8">RING-type domain-containing protein</fullName>
    </recommendedName>
</protein>
<dbReference type="Pfam" id="PF10367">
    <property type="entry name" value="zf-Vps39_C"/>
    <property type="match status" value="1"/>
</dbReference>
<dbReference type="Pfam" id="PF00092">
    <property type="entry name" value="VWA"/>
    <property type="match status" value="1"/>
</dbReference>
<dbReference type="GO" id="GO:0006914">
    <property type="term" value="P:autophagy"/>
    <property type="evidence" value="ECO:0007669"/>
    <property type="project" value="TreeGrafter"/>
</dbReference>
<dbReference type="PANTHER" id="PTHR12894">
    <property type="entry name" value="CNH DOMAIN CONTAINING"/>
    <property type="match status" value="1"/>
</dbReference>
<dbReference type="SUPFAM" id="SSF101908">
    <property type="entry name" value="Putative isomerase YbhE"/>
    <property type="match status" value="1"/>
</dbReference>
<evidence type="ECO:0000259" key="5">
    <source>
        <dbReference type="PROSITE" id="PS50234"/>
    </source>
</evidence>
<dbReference type="Gene3D" id="3.30.40.10">
    <property type="entry name" value="Zinc/RING finger domain, C3HC4 (zinc finger)"/>
    <property type="match status" value="1"/>
</dbReference>
<evidence type="ECO:0000256" key="1">
    <source>
        <dbReference type="PROSITE-ProRule" id="PRU00175"/>
    </source>
</evidence>
<feature type="domain" description="RING-type" evidence="3">
    <location>
        <begin position="81"/>
        <end position="125"/>
    </location>
</feature>
<keyword evidence="1" id="KW-0479">Metal-binding</keyword>
<sequence>MAAATWRKLKKSLMHKLSFHSSDSSSTSSAPASRPPRPPPLALTSSATVRPSPPSRTSSSSSSISSKLSRSFSSRISKKNCAICLSNLRAGQGQAIFTAECSHSFHFLCIANNVKHGNICCPICRSKWNDVPFQAPTNVADTQQNHLGHIHNGFNHRYQSHLPLLPQVHPEPLSFSDDEPLPSTSPSRFSGPQNVTIRTYTEYSAIPVAESRPTFPVLVSVRAPPLQGGANSHGRTPIDLVTVLDVSGSMFGTKIALLKRAVRFVIQNLGPYDRLAIVSFSNTAKRVFPLRRMTVDGRESAFLAVESLRAHGGTDIVGGLKKGVQVLEERRARNPVSSIILLSDGRDNCIYDSQNTSSPNRVSEFLNRLPASVHCSNVPIHTFGFGTDHDATTMHAISDSSSGTFSFIESVAMIQDAFAMCIGGLLSVVAQELRLTVRSASHGVQIVSIPSGRHASEISDECQQGAVDVGNMYAEEEKQFLVYLLVPTSSATGNREGIRKTSLLDVSCVYKDLGSNESTHVQGERVEILRPKVWSPADEAVCLEVDRQRNRILVAEGIAEAQAMAEMGNLEGAQAILAQRIATILTSPAAQAGDGLCNWLEAELREIRDRMASMESYTQTGRAYVLSGLSSHSWQRATTRGDMTTQIMTMNEGGNSRSSAVGYETPTMVNMVRMSQNLGVNHTFGLSHHRRCFGSLRLAPSTSCDHRRLASQPEPRGRTVLEPLSLFNLSDHSRARVTSLAISKVSDSQCLIYLGTQFGILLLLSVNPNDQSPSDPSNNPSIPQNISFLRKVLVGNSSVESIQVFGEIGKLLVLLDGFLFLVDSLLLQPVKRLSFLRGISVITRRLRSSESECSNLSGLSNSSEYTSTSQRFLQKLGSGIRTNGSKMKETVQQHIGHHVFSVVIGKRLVLVELVLSNRVGKSDQDFDDGSFVILKEIQCIDGVTAMVWLNDSIIVSTVNGYSLFSCVTGQSGVIFSLPDVSSLPRLKLLCKEWNVLLLVDNVGIIANAHGQPVGGSLVFHSNLDSIGEISSYVVIARDGKLELYHKKTGRCIQMITFGGEGVGGPCIVADEQDGSGKLLVVATPTKVVCYQKLPSEEQIKDLLRKKNFKEAISLVEDLECEGELSKDMLSFVHAQVGFLLLFDLHFEEAVNHFLQSETMQPSEIFPFIMRDPNRWSLLVPRNRYWGLHPPPAPLEDVVDDGLMAIQRAIFLRKAGVETVVDDAFLLNPPNRDKLLESAIKSITRYLEVSREKELTPSVKEGVDTLLMYLYRALNNVYDMEKLASSENSCVVEELETLLDDSGHLRTLAFLYASKGISSKALGIWRILARNYSSGLWKDPMLESGSQDGGTNIISGKETAAAEASKLLEESSDPSLVLQHLGWVADINQVFAVQVLTSDKRANQLPPDEVIAAIDPKKVEIFQRYLQWLIEDQEYSDSQFHTLYALSLAKSAIEAFQADIASQNLGPGRIEETNISDDRTSLIFQSSVRERLQMFLESSDLYDPEEVLDLIEGSELWSEKAILYKKLGQEALVLQILALLLDMYLDPQDGKEPMFKAAVRLLHNHGESLDPLQVLERLSPDMPLQLASETILRMLRARLHHHRQGRIVHNLSRALDTDASLAILEEKSRHVQINDESLCDSCHARLGTKLFAMYPDDTIVCYKCFRRQGESTSVTGRNFKQDVLVKPGWLVTRIRFLATQKSSPGPNFVVHCSDRLRENLNQPPTNYNHPTQPPYSLHPIHSPSSLLHHQSLFLQDSKNLPSTLTSKFSFLCAPPHKP</sequence>
<evidence type="ECO:0000313" key="7">
    <source>
        <dbReference type="Proteomes" id="UP000290289"/>
    </source>
</evidence>
<feature type="compositionally biased region" description="Polar residues" evidence="2">
    <location>
        <begin position="1719"/>
        <end position="1729"/>
    </location>
</feature>